<evidence type="ECO:0000256" key="3">
    <source>
        <dbReference type="ARBA" id="ARBA00047594"/>
    </source>
</evidence>
<dbReference type="CDD" id="cd01610">
    <property type="entry name" value="PAP2_like"/>
    <property type="match status" value="1"/>
</dbReference>
<dbReference type="AlphaFoldDB" id="A0A0J1HCQ9"/>
<dbReference type="Gene3D" id="1.20.144.10">
    <property type="entry name" value="Phosphatidic acid phosphatase type 2/haloperoxidase"/>
    <property type="match status" value="1"/>
</dbReference>
<dbReference type="SUPFAM" id="SSF48317">
    <property type="entry name" value="Acid phosphatase/Vanadium-dependent haloperoxidase"/>
    <property type="match status" value="1"/>
</dbReference>
<sequence length="240" mass="26883">MSPRNFFSRKIPGYIALILFATLLSGVLMFYSQATLTGSVNNAIGLFFTLITDSAGNPGFAVTVIILMSAPVILKMPKQHIIKIGIQFTLFLVLCMIAKTAIKHITEIPRPYTYQLQALGIVESPDIFYQMDESQQQTAIKEAGNRVSHWRTDHWKSETNYSFPSGHTIFAAACVTFWGGFFLRRRHYLPASGVITWGVGVGISRVWLGMHWPTDLMAALFCAAILYLCVPEWPVDDEKN</sequence>
<dbReference type="EMBL" id="LDOU01000012">
    <property type="protein sequence ID" value="KLV09433.1"/>
    <property type="molecule type" value="Genomic_DNA"/>
</dbReference>
<accession>A0A0J1HCQ9</accession>
<gene>
    <name evidence="6" type="ORF">ABT57_11520</name>
</gene>
<feature type="domain" description="Phosphatidic acid phosphatase type 2/haloperoxidase" evidence="5">
    <location>
        <begin position="83"/>
        <end position="231"/>
    </location>
</feature>
<dbReference type="InterPro" id="IPR000326">
    <property type="entry name" value="PAP2/HPO"/>
</dbReference>
<dbReference type="InterPro" id="IPR036938">
    <property type="entry name" value="PAP2/HPO_sf"/>
</dbReference>
<keyword evidence="4" id="KW-0472">Membrane</keyword>
<feature type="transmembrane region" description="Helical" evidence="4">
    <location>
        <begin position="161"/>
        <end position="181"/>
    </location>
</feature>
<evidence type="ECO:0000256" key="4">
    <source>
        <dbReference type="SAM" id="Phobius"/>
    </source>
</evidence>
<dbReference type="PANTHER" id="PTHR14969:SF54">
    <property type="entry name" value="PHOSPHATIDYLGLYCEROPHOSPHATASE B"/>
    <property type="match status" value="1"/>
</dbReference>
<feature type="transmembrane region" description="Helical" evidence="4">
    <location>
        <begin position="188"/>
        <end position="210"/>
    </location>
</feature>
<protein>
    <recommendedName>
        <fullName evidence="1">undecaprenyl-diphosphate phosphatase</fullName>
        <ecNumber evidence="1">3.6.1.27</ecNumber>
    </recommendedName>
    <alternativeName>
        <fullName evidence="2">Undecaprenyl pyrophosphate phosphatase</fullName>
    </alternativeName>
</protein>
<dbReference type="Proteomes" id="UP000035909">
    <property type="component" value="Unassembled WGS sequence"/>
</dbReference>
<reference evidence="6 7" key="1">
    <citation type="submission" date="2015-05" db="EMBL/GenBank/DDBJ databases">
        <title>Photobacterium galathea sp. nov.</title>
        <authorList>
            <person name="Machado H."/>
            <person name="Gram L."/>
        </authorList>
    </citation>
    <scope>NUCLEOTIDE SEQUENCE [LARGE SCALE GENOMIC DNA]</scope>
    <source>
        <strain evidence="6 7">DSM 22954</strain>
    </source>
</reference>
<evidence type="ECO:0000313" key="7">
    <source>
        <dbReference type="Proteomes" id="UP000035909"/>
    </source>
</evidence>
<dbReference type="GO" id="GO:0050380">
    <property type="term" value="F:undecaprenyl-diphosphatase activity"/>
    <property type="evidence" value="ECO:0007669"/>
    <property type="project" value="UniProtKB-EC"/>
</dbReference>
<name>A0A0J1HCQ9_9GAMM</name>
<dbReference type="EC" id="3.6.1.27" evidence="1"/>
<evidence type="ECO:0000313" key="6">
    <source>
        <dbReference type="EMBL" id="KLV09433.1"/>
    </source>
</evidence>
<dbReference type="GO" id="GO:0005886">
    <property type="term" value="C:plasma membrane"/>
    <property type="evidence" value="ECO:0007669"/>
    <property type="project" value="TreeGrafter"/>
</dbReference>
<dbReference type="SMART" id="SM00014">
    <property type="entry name" value="acidPPc"/>
    <property type="match status" value="1"/>
</dbReference>
<dbReference type="STRING" id="320778.ABT57_11520"/>
<proteinExistence type="predicted"/>
<dbReference type="Pfam" id="PF01569">
    <property type="entry name" value="PAP2"/>
    <property type="match status" value="1"/>
</dbReference>
<evidence type="ECO:0000256" key="2">
    <source>
        <dbReference type="ARBA" id="ARBA00032707"/>
    </source>
</evidence>
<keyword evidence="7" id="KW-1185">Reference proteome</keyword>
<dbReference type="PANTHER" id="PTHR14969">
    <property type="entry name" value="SPHINGOSINE-1-PHOSPHATE PHOSPHOHYDROLASE"/>
    <property type="match status" value="1"/>
</dbReference>
<keyword evidence="4" id="KW-0812">Transmembrane</keyword>
<keyword evidence="4" id="KW-1133">Transmembrane helix</keyword>
<feature type="transmembrane region" description="Helical" evidence="4">
    <location>
        <begin position="12"/>
        <end position="31"/>
    </location>
</feature>
<organism evidence="6 7">
    <name type="scientific">Photobacterium ganghwense</name>
    <dbReference type="NCBI Taxonomy" id="320778"/>
    <lineage>
        <taxon>Bacteria</taxon>
        <taxon>Pseudomonadati</taxon>
        <taxon>Pseudomonadota</taxon>
        <taxon>Gammaproteobacteria</taxon>
        <taxon>Vibrionales</taxon>
        <taxon>Vibrionaceae</taxon>
        <taxon>Photobacterium</taxon>
    </lineage>
</organism>
<evidence type="ECO:0000259" key="5">
    <source>
        <dbReference type="SMART" id="SM00014"/>
    </source>
</evidence>
<dbReference type="OrthoDB" id="5586741at2"/>
<comment type="caution">
    <text evidence="6">The sequence shown here is derived from an EMBL/GenBank/DDBJ whole genome shotgun (WGS) entry which is preliminary data.</text>
</comment>
<comment type="catalytic activity">
    <reaction evidence="3">
        <text>di-trans,octa-cis-undecaprenyl diphosphate + H2O = di-trans,octa-cis-undecaprenyl phosphate + phosphate + H(+)</text>
        <dbReference type="Rhea" id="RHEA:28094"/>
        <dbReference type="ChEBI" id="CHEBI:15377"/>
        <dbReference type="ChEBI" id="CHEBI:15378"/>
        <dbReference type="ChEBI" id="CHEBI:43474"/>
        <dbReference type="ChEBI" id="CHEBI:58405"/>
        <dbReference type="ChEBI" id="CHEBI:60392"/>
        <dbReference type="EC" id="3.6.1.27"/>
    </reaction>
</comment>
<dbReference type="PATRIC" id="fig|320778.3.peg.2512"/>
<feature type="transmembrane region" description="Helical" evidence="4">
    <location>
        <begin position="43"/>
        <end position="69"/>
    </location>
</feature>
<feature type="transmembrane region" description="Helical" evidence="4">
    <location>
        <begin position="216"/>
        <end position="235"/>
    </location>
</feature>
<evidence type="ECO:0000256" key="1">
    <source>
        <dbReference type="ARBA" id="ARBA00012374"/>
    </source>
</evidence>